<dbReference type="InParanoid" id="A0A6I9SQI6"/>
<reference evidence="3" key="1">
    <citation type="submission" date="2025-08" db="UniProtKB">
        <authorList>
            <consortium name="RefSeq"/>
        </authorList>
    </citation>
    <scope>IDENTIFICATION</scope>
</reference>
<dbReference type="PANTHER" id="PTHR34570:SF12">
    <property type="entry name" value="EXPRESSED PROTEIN"/>
    <property type="match status" value="1"/>
</dbReference>
<dbReference type="OrthoDB" id="671858at2759"/>
<feature type="region of interest" description="Disordered" evidence="1">
    <location>
        <begin position="99"/>
        <end position="123"/>
    </location>
</feature>
<evidence type="ECO:0000313" key="2">
    <source>
        <dbReference type="Proteomes" id="UP000504607"/>
    </source>
</evidence>
<feature type="compositionally biased region" description="Basic and acidic residues" evidence="1">
    <location>
        <begin position="111"/>
        <end position="123"/>
    </location>
</feature>
<dbReference type="Proteomes" id="UP000504607">
    <property type="component" value="Unplaced"/>
</dbReference>
<accession>A0A6I9SQI6</accession>
<organism evidence="2 3">
    <name type="scientific">Elaeis guineensis var. tenera</name>
    <name type="common">Oil palm</name>
    <dbReference type="NCBI Taxonomy" id="51953"/>
    <lineage>
        <taxon>Eukaryota</taxon>
        <taxon>Viridiplantae</taxon>
        <taxon>Streptophyta</taxon>
        <taxon>Embryophyta</taxon>
        <taxon>Tracheophyta</taxon>
        <taxon>Spermatophyta</taxon>
        <taxon>Magnoliopsida</taxon>
        <taxon>Liliopsida</taxon>
        <taxon>Arecaceae</taxon>
        <taxon>Arecoideae</taxon>
        <taxon>Cocoseae</taxon>
        <taxon>Elaeidinae</taxon>
        <taxon>Elaeis</taxon>
    </lineage>
</organism>
<dbReference type="KEGG" id="egu:105061488"/>
<dbReference type="PANTHER" id="PTHR34570">
    <property type="entry name" value="OS03G0593100 PROTEIN"/>
    <property type="match status" value="1"/>
</dbReference>
<feature type="region of interest" description="Disordered" evidence="1">
    <location>
        <begin position="29"/>
        <end position="48"/>
    </location>
</feature>
<sequence length="123" mass="14089">MGKQNNDPLVHSSIALLQERFRQLQRVKEQREERELMRAPAAQGDRLTSSAFCEQPNLFFHPDLVRPSRPLHATPSQQLDVRGNHPEFEVLETSLSMSLWPNKPRANGSAHRNETDVDTSLHL</sequence>
<protein>
    <submittedName>
        <fullName evidence="3">Uncharacterized protein LOC105061488</fullName>
    </submittedName>
</protein>
<evidence type="ECO:0000313" key="3">
    <source>
        <dbReference type="RefSeq" id="XP_010943852.1"/>
    </source>
</evidence>
<dbReference type="AlphaFoldDB" id="A0A6I9SQI6"/>
<name>A0A6I9SQI6_ELAGV</name>
<dbReference type="FunCoup" id="A0A6I9SQI6">
    <property type="interactions" value="3"/>
</dbReference>
<dbReference type="GeneID" id="105061488"/>
<dbReference type="RefSeq" id="XP_010943852.1">
    <property type="nucleotide sequence ID" value="XM_010945550.3"/>
</dbReference>
<keyword evidence="2" id="KW-1185">Reference proteome</keyword>
<gene>
    <name evidence="3" type="primary">LOC105061488</name>
</gene>
<evidence type="ECO:0000256" key="1">
    <source>
        <dbReference type="SAM" id="MobiDB-lite"/>
    </source>
</evidence>
<proteinExistence type="predicted"/>